<dbReference type="EMBL" id="BRXY01000108">
    <property type="protein sequence ID" value="GMH66459.1"/>
    <property type="molecule type" value="Genomic_DNA"/>
</dbReference>
<feature type="chain" id="PRO_5040883055" description="Single-stranded DNA-binding protein" evidence="4">
    <location>
        <begin position="22"/>
        <end position="275"/>
    </location>
</feature>
<dbReference type="Proteomes" id="UP001165085">
    <property type="component" value="Unassembled WGS sequence"/>
</dbReference>
<feature type="compositionally biased region" description="Basic residues" evidence="3">
    <location>
        <begin position="64"/>
        <end position="73"/>
    </location>
</feature>
<dbReference type="PANTHER" id="PTHR10302">
    <property type="entry name" value="SINGLE-STRANDED DNA-BINDING PROTEIN"/>
    <property type="match status" value="1"/>
</dbReference>
<organism evidence="5 6">
    <name type="scientific">Triparma strigata</name>
    <dbReference type="NCBI Taxonomy" id="1606541"/>
    <lineage>
        <taxon>Eukaryota</taxon>
        <taxon>Sar</taxon>
        <taxon>Stramenopiles</taxon>
        <taxon>Ochrophyta</taxon>
        <taxon>Bolidophyceae</taxon>
        <taxon>Parmales</taxon>
        <taxon>Triparmaceae</taxon>
        <taxon>Triparma</taxon>
    </lineage>
</organism>
<accession>A0A9W7ADN3</accession>
<dbReference type="PANTHER" id="PTHR10302:SF0">
    <property type="entry name" value="SINGLE-STRANDED DNA-BINDING PROTEIN, MITOCHONDRIAL"/>
    <property type="match status" value="1"/>
</dbReference>
<evidence type="ECO:0000313" key="5">
    <source>
        <dbReference type="EMBL" id="GMH66459.1"/>
    </source>
</evidence>
<dbReference type="GO" id="GO:0003697">
    <property type="term" value="F:single-stranded DNA binding"/>
    <property type="evidence" value="ECO:0007669"/>
    <property type="project" value="InterPro"/>
</dbReference>
<evidence type="ECO:0000256" key="4">
    <source>
        <dbReference type="SAM" id="SignalP"/>
    </source>
</evidence>
<dbReference type="SUPFAM" id="SSF50249">
    <property type="entry name" value="Nucleic acid-binding proteins"/>
    <property type="match status" value="1"/>
</dbReference>
<evidence type="ECO:0000313" key="6">
    <source>
        <dbReference type="Proteomes" id="UP001165085"/>
    </source>
</evidence>
<dbReference type="PROSITE" id="PS50935">
    <property type="entry name" value="SSB"/>
    <property type="match status" value="1"/>
</dbReference>
<dbReference type="CDD" id="cd04496">
    <property type="entry name" value="SSB_OBF"/>
    <property type="match status" value="1"/>
</dbReference>
<dbReference type="GO" id="GO:0006260">
    <property type="term" value="P:DNA replication"/>
    <property type="evidence" value="ECO:0007669"/>
    <property type="project" value="InterPro"/>
</dbReference>
<protein>
    <recommendedName>
        <fullName evidence="7">Single-stranded DNA-binding protein</fullName>
    </recommendedName>
</protein>
<dbReference type="AlphaFoldDB" id="A0A9W7ADN3"/>
<keyword evidence="1 2" id="KW-0238">DNA-binding</keyword>
<evidence type="ECO:0008006" key="7">
    <source>
        <dbReference type="Google" id="ProtNLM"/>
    </source>
</evidence>
<name>A0A9W7ADN3_9STRA</name>
<feature type="region of interest" description="Disordered" evidence="3">
    <location>
        <begin position="241"/>
        <end position="275"/>
    </location>
</feature>
<sequence>MGKDYGIFLICLLILLPSSHSFAFSPLSSSSRTSSKLTSPLSAVVSPFARLHQAVNSRANTRARPCRPNRRTKSSALRSSDYDDDEEDYGSSSINPIGGASASSDNDAEFDPNSLGEFGDHVPKLNSVTLVGRIGQAPNPRYFDNGNVVVNVSLAVTRKYHPLERKVRSIQYGSEETDWFPLEIWGRDAEYCAKFVKKGARVGISGQLCIQTWNDKSTGEERKSPRIVVKSIEILETKAEAGLREKNANRGPEENGFWEGGRQTGGNDNNDDFFE</sequence>
<comment type="caution">
    <text evidence="5">The sequence shown here is derived from an EMBL/GenBank/DDBJ whole genome shotgun (WGS) entry which is preliminary data.</text>
</comment>
<evidence type="ECO:0000256" key="1">
    <source>
        <dbReference type="ARBA" id="ARBA00023125"/>
    </source>
</evidence>
<reference evidence="6" key="1">
    <citation type="journal article" date="2023" name="Commun. Biol.">
        <title>Genome analysis of Parmales, the sister group of diatoms, reveals the evolutionary specialization of diatoms from phago-mixotrophs to photoautotrophs.</title>
        <authorList>
            <person name="Ban H."/>
            <person name="Sato S."/>
            <person name="Yoshikawa S."/>
            <person name="Yamada K."/>
            <person name="Nakamura Y."/>
            <person name="Ichinomiya M."/>
            <person name="Sato N."/>
            <person name="Blanc-Mathieu R."/>
            <person name="Endo H."/>
            <person name="Kuwata A."/>
            <person name="Ogata H."/>
        </authorList>
    </citation>
    <scope>NUCLEOTIDE SEQUENCE [LARGE SCALE GENOMIC DNA]</scope>
    <source>
        <strain evidence="6">NIES 3701</strain>
    </source>
</reference>
<dbReference type="GO" id="GO:0009295">
    <property type="term" value="C:nucleoid"/>
    <property type="evidence" value="ECO:0007669"/>
    <property type="project" value="TreeGrafter"/>
</dbReference>
<dbReference type="HAMAP" id="MF_00984">
    <property type="entry name" value="SSB"/>
    <property type="match status" value="1"/>
</dbReference>
<evidence type="ECO:0000256" key="3">
    <source>
        <dbReference type="SAM" id="MobiDB-lite"/>
    </source>
</evidence>
<dbReference type="OrthoDB" id="1078367at2759"/>
<gene>
    <name evidence="5" type="ORF">TrST_g3010</name>
</gene>
<dbReference type="Pfam" id="PF00436">
    <property type="entry name" value="SSB"/>
    <property type="match status" value="1"/>
</dbReference>
<feature type="compositionally biased region" description="Basic and acidic residues" evidence="3">
    <location>
        <begin position="241"/>
        <end position="253"/>
    </location>
</feature>
<evidence type="ECO:0000256" key="2">
    <source>
        <dbReference type="PROSITE-ProRule" id="PRU00252"/>
    </source>
</evidence>
<dbReference type="Gene3D" id="2.40.50.140">
    <property type="entry name" value="Nucleic acid-binding proteins"/>
    <property type="match status" value="1"/>
</dbReference>
<feature type="signal peptide" evidence="4">
    <location>
        <begin position="1"/>
        <end position="21"/>
    </location>
</feature>
<dbReference type="InterPro" id="IPR011344">
    <property type="entry name" value="ssDNA-bd"/>
</dbReference>
<keyword evidence="4" id="KW-0732">Signal</keyword>
<dbReference type="InterPro" id="IPR012340">
    <property type="entry name" value="NA-bd_OB-fold"/>
</dbReference>
<dbReference type="NCBIfam" id="TIGR00621">
    <property type="entry name" value="ssb"/>
    <property type="match status" value="1"/>
</dbReference>
<dbReference type="InterPro" id="IPR000424">
    <property type="entry name" value="Primosome_PriB/ssb"/>
</dbReference>
<feature type="region of interest" description="Disordered" evidence="3">
    <location>
        <begin position="55"/>
        <end position="116"/>
    </location>
</feature>
<keyword evidence="6" id="KW-1185">Reference proteome</keyword>
<proteinExistence type="inferred from homology"/>